<reference evidence="1 2" key="2">
    <citation type="journal article" date="2008" name="Science">
        <title>Environmental genomics reveals a single-species ecosystem deep within Earth.</title>
        <authorList>
            <person name="Chivian D."/>
            <person name="Brodie E.L."/>
            <person name="Alm E.J."/>
            <person name="Culley D.E."/>
            <person name="Dehal P.S."/>
            <person name="Desantis T.Z."/>
            <person name="Gihring T.M."/>
            <person name="Lapidus A."/>
            <person name="Lin L.H."/>
            <person name="Lowry S.R."/>
            <person name="Moser D.P."/>
            <person name="Richardson P.M."/>
            <person name="Southam G."/>
            <person name="Wanger G."/>
            <person name="Pratt L.M."/>
            <person name="Andersen G.L."/>
            <person name="Hazen T.C."/>
            <person name="Brockman F.J."/>
            <person name="Arkin A.P."/>
            <person name="Onstott T.C."/>
        </authorList>
    </citation>
    <scope>NUCLEOTIDE SEQUENCE [LARGE SCALE GENOMIC DNA]</scope>
    <source>
        <strain evidence="1 2">MP104C</strain>
    </source>
</reference>
<proteinExistence type="predicted"/>
<organism evidence="1 2">
    <name type="scientific">Desulforudis audaxviator (strain MP104C)</name>
    <dbReference type="NCBI Taxonomy" id="477974"/>
    <lineage>
        <taxon>Bacteria</taxon>
        <taxon>Bacillati</taxon>
        <taxon>Bacillota</taxon>
        <taxon>Clostridia</taxon>
        <taxon>Thermoanaerobacterales</taxon>
        <taxon>Candidatus Desulforudaceae</taxon>
        <taxon>Candidatus Desulforudis</taxon>
    </lineage>
</organism>
<keyword evidence="2" id="KW-1185">Reference proteome</keyword>
<dbReference type="AlphaFoldDB" id="B1I120"/>
<evidence type="ECO:0008006" key="3">
    <source>
        <dbReference type="Google" id="ProtNLM"/>
    </source>
</evidence>
<reference evidence="2" key="1">
    <citation type="submission" date="2007-10" db="EMBL/GenBank/DDBJ databases">
        <title>Complete sequence of chromosome of Desulforudis audaxviator MP104C.</title>
        <authorList>
            <person name="Copeland A."/>
            <person name="Lucas S."/>
            <person name="Lapidus A."/>
            <person name="Barry K."/>
            <person name="Glavina del Rio T."/>
            <person name="Dalin E."/>
            <person name="Tice H."/>
            <person name="Bruce D."/>
            <person name="Pitluck S."/>
            <person name="Lowry S.R."/>
            <person name="Larimer F."/>
            <person name="Land M.L."/>
            <person name="Hauser L."/>
            <person name="Kyrpides N."/>
            <person name="Ivanova N.N."/>
            <person name="Richardson P."/>
        </authorList>
    </citation>
    <scope>NUCLEOTIDE SEQUENCE [LARGE SCALE GENOMIC DNA]</scope>
    <source>
        <strain evidence="2">MP104C</strain>
    </source>
</reference>
<dbReference type="EMBL" id="CP000860">
    <property type="protein sequence ID" value="ACA58619.1"/>
    <property type="molecule type" value="Genomic_DNA"/>
</dbReference>
<protein>
    <recommendedName>
        <fullName evidence="3">Essential protein Yae1 N-terminal domain-containing protein</fullName>
    </recommendedName>
</protein>
<dbReference type="KEGG" id="dau:Daud_0050"/>
<accession>B1I120</accession>
<sequence>MARREWELGYNQGYAAGFEDGYEKGYREGGYLGFNNGFATALKDNGTPVSKREPAHALLKMNRAGMFRIVLSGPAAQEAVRQFEALGFKVEICPF</sequence>
<name>B1I120_DESAP</name>
<dbReference type="HOGENOM" id="CLU_2368237_0_0_9"/>
<evidence type="ECO:0000313" key="1">
    <source>
        <dbReference type="EMBL" id="ACA58619.1"/>
    </source>
</evidence>
<dbReference type="Proteomes" id="UP000008544">
    <property type="component" value="Chromosome"/>
</dbReference>
<gene>
    <name evidence="1" type="ordered locus">Daud_0050</name>
</gene>
<dbReference type="RefSeq" id="WP_012301213.1">
    <property type="nucleotide sequence ID" value="NC_010424.1"/>
</dbReference>
<evidence type="ECO:0000313" key="2">
    <source>
        <dbReference type="Proteomes" id="UP000008544"/>
    </source>
</evidence>
<dbReference type="eggNOG" id="ENOG502ZS0Q">
    <property type="taxonomic scope" value="Bacteria"/>
</dbReference>